<name>A0A087M3J7_9HYPH</name>
<dbReference type="EMBL" id="JQGC01000006">
    <property type="protein sequence ID" value="KFL31450.1"/>
    <property type="molecule type" value="Genomic_DNA"/>
</dbReference>
<comment type="caution">
    <text evidence="1">The sequence shown here is derived from an EMBL/GenBank/DDBJ whole genome shotgun (WGS) entry which is preliminary data.</text>
</comment>
<accession>A0A087M3J7</accession>
<dbReference type="STRING" id="46914.JP75_07810"/>
<sequence length="66" mass="7586">MGKRYIQHSDMCGCERCALQYEREHPQPVYDVVDDPDVLDCGCDAFRGCSCWDYDPADDEQYGADE</sequence>
<evidence type="ECO:0000313" key="2">
    <source>
        <dbReference type="Proteomes" id="UP000028981"/>
    </source>
</evidence>
<evidence type="ECO:0000313" key="1">
    <source>
        <dbReference type="EMBL" id="KFL31450.1"/>
    </source>
</evidence>
<protein>
    <submittedName>
        <fullName evidence="1">Uncharacterized protein</fullName>
    </submittedName>
</protein>
<gene>
    <name evidence="1" type="ORF">JP75_07810</name>
</gene>
<dbReference type="Proteomes" id="UP000028981">
    <property type="component" value="Unassembled WGS sequence"/>
</dbReference>
<keyword evidence="2" id="KW-1185">Reference proteome</keyword>
<reference evidence="1 2" key="1">
    <citation type="submission" date="2014-08" db="EMBL/GenBank/DDBJ databases">
        <authorList>
            <person name="Hassan Y.I."/>
            <person name="Lepp D."/>
            <person name="Zhou T."/>
        </authorList>
    </citation>
    <scope>NUCLEOTIDE SEQUENCE [LARGE SCALE GENOMIC DNA]</scope>
    <source>
        <strain evidence="1 2">IFO13584</strain>
    </source>
</reference>
<organism evidence="1 2">
    <name type="scientific">Devosia riboflavina</name>
    <dbReference type="NCBI Taxonomy" id="46914"/>
    <lineage>
        <taxon>Bacteria</taxon>
        <taxon>Pseudomonadati</taxon>
        <taxon>Pseudomonadota</taxon>
        <taxon>Alphaproteobacteria</taxon>
        <taxon>Hyphomicrobiales</taxon>
        <taxon>Devosiaceae</taxon>
        <taxon>Devosia</taxon>
    </lineage>
</organism>
<dbReference type="AlphaFoldDB" id="A0A087M3J7"/>
<dbReference type="RefSeq" id="WP_035081206.1">
    <property type="nucleotide sequence ID" value="NZ_JQGC01000006.1"/>
</dbReference>
<proteinExistence type="predicted"/>